<reference evidence="3" key="1">
    <citation type="submission" date="2009-09" db="EMBL/GenBank/DDBJ databases">
        <authorList>
            <consortium name="The Broad Institute Genome Sequencing Platform"/>
            <person name="Ward D."/>
            <person name="Feldgarden M."/>
            <person name="Earl A."/>
            <person name="Young S.K."/>
            <person name="Zeng Q."/>
            <person name="Koehrsen M."/>
            <person name="Alvarado L."/>
            <person name="Berlin A."/>
            <person name="Bochicchio J."/>
            <person name="Borenstein D."/>
            <person name="Chapman S.B."/>
            <person name="Chen Z."/>
            <person name="Engels R."/>
            <person name="Freedman E."/>
            <person name="Gellesch M."/>
            <person name="Goldberg J."/>
            <person name="Griggs A."/>
            <person name="Gujja S."/>
            <person name="Heilman E."/>
            <person name="Heiman D."/>
            <person name="Hepburn T."/>
            <person name="Howarth C."/>
            <person name="Jen D."/>
            <person name="Larson L."/>
            <person name="Lewis B."/>
            <person name="Mehta T."/>
            <person name="Park D."/>
            <person name="Pearson M."/>
            <person name="Roberts A."/>
            <person name="Saif S."/>
            <person name="Shea T."/>
            <person name="Shenoy N."/>
            <person name="Sisk P."/>
            <person name="Stolte C."/>
            <person name="Sykes S."/>
            <person name="Thomson T."/>
            <person name="Walk T."/>
            <person name="White J."/>
            <person name="Yandava C."/>
            <person name="Sibley C.D."/>
            <person name="Field T.R."/>
            <person name="Grinwis M."/>
            <person name="Eshaghurshan C.S."/>
            <person name="Surette M.G."/>
            <person name="Haas B."/>
            <person name="Nusbaum C."/>
            <person name="Birren B."/>
        </authorList>
    </citation>
    <scope>NUCLEOTIDE SEQUENCE [LARGE SCALE GENOMIC DNA]</scope>
    <source>
        <strain evidence="3">ATCC 700633</strain>
    </source>
</reference>
<dbReference type="SUPFAM" id="SSF52833">
    <property type="entry name" value="Thioredoxin-like"/>
    <property type="match status" value="1"/>
</dbReference>
<feature type="transmembrane region" description="Helical" evidence="1">
    <location>
        <begin position="12"/>
        <end position="28"/>
    </location>
</feature>
<reference evidence="3" key="2">
    <citation type="submission" date="2011-10" db="EMBL/GenBank/DDBJ databases">
        <title>The Genome Sequence of Granulicatella elegans ATCC 700633.</title>
        <authorList>
            <consortium name="The Broad Institute Genome Sequencing Platform"/>
            <consortium name="The Broad Institute Genome Sequencing Center for Infectious Disease"/>
            <person name="Earl A."/>
            <person name="Ward D."/>
            <person name="Feldgarden M."/>
            <person name="Gevers D."/>
            <person name="Sibley C.D."/>
            <person name="Field T.R."/>
            <person name="Grinwis M."/>
            <person name="Eshaghurshan C.S."/>
            <person name="Surette M.G."/>
            <person name="Young S.K."/>
            <person name="Zeng Q."/>
            <person name="Gargeya S."/>
            <person name="Fitzgerald M."/>
            <person name="Haas B."/>
            <person name="Abouelleil A."/>
            <person name="Alvarado L."/>
            <person name="Arachchi H.M."/>
            <person name="Berlin A."/>
            <person name="Brown A."/>
            <person name="Chapman S.B."/>
            <person name="Chen Z."/>
            <person name="Dunbar C."/>
            <person name="Freedman E."/>
            <person name="Gearin G."/>
            <person name="Goldberg J."/>
            <person name="Griggs A."/>
            <person name="Gujja S."/>
            <person name="Heiman D."/>
            <person name="Howarth C."/>
            <person name="Larson L."/>
            <person name="Lui A."/>
            <person name="MacDonald P.J.P."/>
            <person name="Montmayeur A."/>
            <person name="Murphy C."/>
            <person name="Neiman D."/>
            <person name="Pearson M."/>
            <person name="Priest M."/>
            <person name="Roberts A."/>
            <person name="Saif S."/>
            <person name="Shea T."/>
            <person name="Shenoy N."/>
            <person name="Sisk P."/>
            <person name="Stolte C."/>
            <person name="Sykes S."/>
            <person name="Wortman J."/>
            <person name="Nusbaum C."/>
            <person name="Birren B."/>
        </authorList>
    </citation>
    <scope>NUCLEOTIDE SEQUENCE [LARGE SCALE GENOMIC DNA]</scope>
    <source>
        <strain evidence="3">ATCC 700633</strain>
    </source>
</reference>
<organism evidence="3 4">
    <name type="scientific">Granulicatella elegans ATCC 700633</name>
    <dbReference type="NCBI Taxonomy" id="626369"/>
    <lineage>
        <taxon>Bacteria</taxon>
        <taxon>Bacillati</taxon>
        <taxon>Bacillota</taxon>
        <taxon>Bacilli</taxon>
        <taxon>Lactobacillales</taxon>
        <taxon>Carnobacteriaceae</taxon>
        <taxon>Granulicatella</taxon>
    </lineage>
</organism>
<proteinExistence type="predicted"/>
<dbReference type="Proteomes" id="UP000002939">
    <property type="component" value="Unassembled WGS sequence"/>
</dbReference>
<name>D0BL90_9LACT</name>
<feature type="transmembrane region" description="Helical" evidence="1">
    <location>
        <begin position="65"/>
        <end position="85"/>
    </location>
</feature>
<dbReference type="STRING" id="626369.HMPREF0446_00725"/>
<dbReference type="OrthoDB" id="9792987at2"/>
<protein>
    <submittedName>
        <fullName evidence="3">Bacteriocin transport accessory protein</fullName>
    </submittedName>
</protein>
<accession>D0BL90</accession>
<dbReference type="InterPro" id="IPR013766">
    <property type="entry name" value="Thioredoxin_domain"/>
</dbReference>
<evidence type="ECO:0000313" key="3">
    <source>
        <dbReference type="EMBL" id="EEW93843.1"/>
    </source>
</evidence>
<dbReference type="Pfam" id="PF20207">
    <property type="entry name" value="DUF6568"/>
    <property type="match status" value="1"/>
</dbReference>
<evidence type="ECO:0000313" key="4">
    <source>
        <dbReference type="Proteomes" id="UP000002939"/>
    </source>
</evidence>
<keyword evidence="1" id="KW-1133">Transmembrane helix</keyword>
<dbReference type="eggNOG" id="COG0526">
    <property type="taxonomic scope" value="Bacteria"/>
</dbReference>
<dbReference type="AlphaFoldDB" id="D0BL90"/>
<keyword evidence="4" id="KW-1185">Reference proteome</keyword>
<dbReference type="CDD" id="cd02947">
    <property type="entry name" value="TRX_family"/>
    <property type="match status" value="1"/>
</dbReference>
<keyword evidence="1" id="KW-0472">Membrane</keyword>
<dbReference type="Gene3D" id="3.40.30.10">
    <property type="entry name" value="Glutaredoxin"/>
    <property type="match status" value="1"/>
</dbReference>
<dbReference type="PROSITE" id="PS51352">
    <property type="entry name" value="THIOREDOXIN_2"/>
    <property type="match status" value="1"/>
</dbReference>
<keyword evidence="1" id="KW-0812">Transmembrane</keyword>
<comment type="caution">
    <text evidence="3">The sequence shown here is derived from an EMBL/GenBank/DDBJ whole genome shotgun (WGS) entry which is preliminary data.</text>
</comment>
<feature type="domain" description="Thioredoxin" evidence="2">
    <location>
        <begin position="99"/>
        <end position="213"/>
    </location>
</feature>
<dbReference type="EMBL" id="ACRF02000011">
    <property type="protein sequence ID" value="EEW93843.1"/>
    <property type="molecule type" value="Genomic_DNA"/>
</dbReference>
<evidence type="ECO:0000256" key="1">
    <source>
        <dbReference type="SAM" id="Phobius"/>
    </source>
</evidence>
<evidence type="ECO:0000259" key="2">
    <source>
        <dbReference type="PROSITE" id="PS51352"/>
    </source>
</evidence>
<dbReference type="InterPro" id="IPR046698">
    <property type="entry name" value="PedC-like"/>
</dbReference>
<gene>
    <name evidence="3" type="ORF">HMPREF0446_00725</name>
</gene>
<dbReference type="InterPro" id="IPR036249">
    <property type="entry name" value="Thioredoxin-like_sf"/>
</dbReference>
<sequence>MTKVKFLTKGDCIFLIILLAYMIFNYFVSEFSLLWIFLQFLVASGYYFLFLKDHFFKTWSPRKKLIASYIGVIIMLCFVNPRILVSNDNTLVYRSTEYVQATRHFVQLENSTIQNEMDTQKRQIRFVYVGRESCPYCREFAPKLRKAARSINATIYYIDTENKTDELAKFAEQYHIDSIPTLLVFKDGQLQETLSNSSDINLNDLKEFFKNHK</sequence>
<dbReference type="HOGENOM" id="CLU_1292875_0_0_9"/>
<feature type="transmembrane region" description="Helical" evidence="1">
    <location>
        <begin position="34"/>
        <end position="53"/>
    </location>
</feature>